<dbReference type="KEGG" id="pfj:MYCFIDRAFT_193769"/>
<dbReference type="OrthoDB" id="10465286at2759"/>
<sequence>MHLHLSAGTLEKCYQLARTCACLISFVYATMRVTISTAETYHTGPSLWGLWPYGSRSHDSLVDSTMMKYLELSNNAYGIDEAVLRSWETDLVNNGLANLPRDAGQQNFLRGPALDEDGIPKYALTPLNVRWLVKRRTWNGSIIRDRAERVQRIDGICPVSRLVEILGVPPLPANGLLAYCVESKWAFDHMRRIVESGEEIDGLLKAMVLKEMFIF</sequence>
<gene>
    <name evidence="1" type="ORF">MYCFIDRAFT_193769</name>
</gene>
<dbReference type="Proteomes" id="UP000016932">
    <property type="component" value="Unassembled WGS sequence"/>
</dbReference>
<dbReference type="GeneID" id="19335349"/>
<protein>
    <submittedName>
        <fullName evidence="1">Uncharacterized protein</fullName>
    </submittedName>
</protein>
<keyword evidence="2" id="KW-1185">Reference proteome</keyword>
<evidence type="ECO:0000313" key="2">
    <source>
        <dbReference type="Proteomes" id="UP000016932"/>
    </source>
</evidence>
<proteinExistence type="predicted"/>
<dbReference type="EMBL" id="KB446556">
    <property type="protein sequence ID" value="EME85469.1"/>
    <property type="molecule type" value="Genomic_DNA"/>
</dbReference>
<dbReference type="RefSeq" id="XP_007923068.1">
    <property type="nucleotide sequence ID" value="XM_007924877.1"/>
</dbReference>
<organism evidence="1 2">
    <name type="scientific">Pseudocercospora fijiensis (strain CIRAD86)</name>
    <name type="common">Black leaf streak disease fungus</name>
    <name type="synonym">Mycosphaerella fijiensis</name>
    <dbReference type="NCBI Taxonomy" id="383855"/>
    <lineage>
        <taxon>Eukaryota</taxon>
        <taxon>Fungi</taxon>
        <taxon>Dikarya</taxon>
        <taxon>Ascomycota</taxon>
        <taxon>Pezizomycotina</taxon>
        <taxon>Dothideomycetes</taxon>
        <taxon>Dothideomycetidae</taxon>
        <taxon>Mycosphaerellales</taxon>
        <taxon>Mycosphaerellaceae</taxon>
        <taxon>Pseudocercospora</taxon>
    </lineage>
</organism>
<name>M3A2S2_PSEFD</name>
<accession>M3A2S2</accession>
<reference evidence="1 2" key="1">
    <citation type="journal article" date="2012" name="PLoS Pathog.">
        <title>Diverse lifestyles and strategies of plant pathogenesis encoded in the genomes of eighteen Dothideomycetes fungi.</title>
        <authorList>
            <person name="Ohm R.A."/>
            <person name="Feau N."/>
            <person name="Henrissat B."/>
            <person name="Schoch C.L."/>
            <person name="Horwitz B.A."/>
            <person name="Barry K.W."/>
            <person name="Condon B.J."/>
            <person name="Copeland A.C."/>
            <person name="Dhillon B."/>
            <person name="Glaser F."/>
            <person name="Hesse C.N."/>
            <person name="Kosti I."/>
            <person name="LaButti K."/>
            <person name="Lindquist E.A."/>
            <person name="Lucas S."/>
            <person name="Salamov A.A."/>
            <person name="Bradshaw R.E."/>
            <person name="Ciuffetti L."/>
            <person name="Hamelin R.C."/>
            <person name="Kema G.H.J."/>
            <person name="Lawrence C."/>
            <person name="Scott J.A."/>
            <person name="Spatafora J.W."/>
            <person name="Turgeon B.G."/>
            <person name="de Wit P.J.G.M."/>
            <person name="Zhong S."/>
            <person name="Goodwin S.B."/>
            <person name="Grigoriev I.V."/>
        </authorList>
    </citation>
    <scope>NUCLEOTIDE SEQUENCE [LARGE SCALE GENOMIC DNA]</scope>
    <source>
        <strain evidence="1 2">CIRAD86</strain>
    </source>
</reference>
<dbReference type="HOGENOM" id="CLU_1283758_0_0_1"/>
<evidence type="ECO:0000313" key="1">
    <source>
        <dbReference type="EMBL" id="EME85469.1"/>
    </source>
</evidence>
<dbReference type="AlphaFoldDB" id="M3A2S2"/>
<dbReference type="VEuPathDB" id="FungiDB:MYCFIDRAFT_193769"/>